<evidence type="ECO:0000313" key="3">
    <source>
        <dbReference type="Proteomes" id="UP001237105"/>
    </source>
</evidence>
<comment type="caution">
    <text evidence="2">The sequence shown here is derived from an EMBL/GenBank/DDBJ whole genome shotgun (WGS) entry which is preliminary data.</text>
</comment>
<organism evidence="2 3">
    <name type="scientific">Streptomyces luteolus</name>
    <dbReference type="NCBI Taxonomy" id="3043615"/>
    <lineage>
        <taxon>Bacteria</taxon>
        <taxon>Bacillati</taxon>
        <taxon>Actinomycetota</taxon>
        <taxon>Actinomycetes</taxon>
        <taxon>Kitasatosporales</taxon>
        <taxon>Streptomycetaceae</taxon>
        <taxon>Streptomyces</taxon>
    </lineage>
</organism>
<proteinExistence type="predicted"/>
<feature type="region of interest" description="Disordered" evidence="1">
    <location>
        <begin position="21"/>
        <end position="75"/>
    </location>
</feature>
<name>A0ABT6STU9_9ACTN</name>
<keyword evidence="3" id="KW-1185">Reference proteome</keyword>
<dbReference type="Proteomes" id="UP001237105">
    <property type="component" value="Unassembled WGS sequence"/>
</dbReference>
<gene>
    <name evidence="2" type="ORF">QIT00_10765</name>
</gene>
<dbReference type="RefSeq" id="WP_282534954.1">
    <property type="nucleotide sequence ID" value="NZ_JASCIS010000009.1"/>
</dbReference>
<accession>A0ABT6STU9</accession>
<evidence type="ECO:0000313" key="2">
    <source>
        <dbReference type="EMBL" id="MDI3419039.1"/>
    </source>
</evidence>
<sequence>MDGATAGFHWLSLFSSTDPAWRTGDARMPTASSPTTPTDRMSRRVDGLFPLAKLGASDGNPAAAHDRHIEPVRDQ</sequence>
<protein>
    <submittedName>
        <fullName evidence="2">Uncharacterized protein</fullName>
    </submittedName>
</protein>
<reference evidence="2 3" key="1">
    <citation type="submission" date="2023-05" db="EMBL/GenBank/DDBJ databases">
        <title>Draft genome sequence of Streptomyces sp. B-S-A12 isolated from a cave soil in Thailand.</title>
        <authorList>
            <person name="Chamroensaksri N."/>
            <person name="Muangham S."/>
        </authorList>
    </citation>
    <scope>NUCLEOTIDE SEQUENCE [LARGE SCALE GENOMIC DNA]</scope>
    <source>
        <strain evidence="2 3">B-S-A12</strain>
    </source>
</reference>
<feature type="compositionally biased region" description="Basic and acidic residues" evidence="1">
    <location>
        <begin position="64"/>
        <end position="75"/>
    </location>
</feature>
<dbReference type="EMBL" id="JASCIS010000009">
    <property type="protein sequence ID" value="MDI3419039.1"/>
    <property type="molecule type" value="Genomic_DNA"/>
</dbReference>
<evidence type="ECO:0000256" key="1">
    <source>
        <dbReference type="SAM" id="MobiDB-lite"/>
    </source>
</evidence>
<feature type="compositionally biased region" description="Polar residues" evidence="1">
    <location>
        <begin position="30"/>
        <end position="39"/>
    </location>
</feature>